<dbReference type="PANTHER" id="PTHR12197">
    <property type="entry name" value="HISTONE-LYSINE N-METHYLTRANSFERASE SMYD"/>
    <property type="match status" value="1"/>
</dbReference>
<accession>A0A0U1M9E0</accession>
<dbReference type="PANTHER" id="PTHR12197:SF251">
    <property type="entry name" value="EG:BACR7C10.4 PROTEIN"/>
    <property type="match status" value="1"/>
</dbReference>
<evidence type="ECO:0000256" key="2">
    <source>
        <dbReference type="ARBA" id="ARBA00022771"/>
    </source>
</evidence>
<reference evidence="7 8" key="1">
    <citation type="submission" date="2015-04" db="EMBL/GenBank/DDBJ databases">
        <authorList>
            <person name="Syromyatnikov M.Y."/>
            <person name="Popov V.N."/>
        </authorList>
    </citation>
    <scope>NUCLEOTIDE SEQUENCE [LARGE SCALE GENOMIC DNA]</scope>
    <source>
        <strain evidence="7">WF-38-12</strain>
    </source>
</reference>
<sequence>MGTGLFTLCPITTPGTELFSIATPLTAVLDSARLADTCAGCYDSRRPIDDGSGELKACTRCRVVRYCGRNCQLKDWRFAHSLECSIFGKLHPRILPNNVRAVLRIVLRYKHKKCTADEFQAFLKLSHAQSDQQRGKREDIRLAARAVKEYSGVADMDEGLIASLFTRLDVNTFNLVTYDYTPIGLYLDPYSSLMNHSCAYNAIVVFDGDRMTVKSTRPMRLDEQVFVSYIDTTYCVSTRRRQLRQRYGFECECVKCTEEARSGGLLEELVAAEAAGEQLVATASQQVQDDNARIQKYTTGLNTIRQKMPSSSHSHLTKQPLVALRNELIVSLINAARYDDAWIQCAIEYLKIDPVLYPHRGHPLRRIHAWRLAKLTASTDQAHLARRFSVDPAVVLWHVLQWLVDGESEACSAPLLQAQIRAMYAEVSQMGPNMRMEWPAVEERLEDALQSELAMGVDG</sequence>
<evidence type="ECO:0000259" key="6">
    <source>
        <dbReference type="PROSITE" id="PS50865"/>
    </source>
</evidence>
<dbReference type="InterPro" id="IPR002893">
    <property type="entry name" value="Znf_MYND"/>
</dbReference>
<evidence type="ECO:0000259" key="5">
    <source>
        <dbReference type="PROSITE" id="PS50280"/>
    </source>
</evidence>
<dbReference type="Gene3D" id="6.10.140.2220">
    <property type="match status" value="1"/>
</dbReference>
<dbReference type="InterPro" id="IPR046341">
    <property type="entry name" value="SET_dom_sf"/>
</dbReference>
<dbReference type="GO" id="GO:0008168">
    <property type="term" value="F:methyltransferase activity"/>
    <property type="evidence" value="ECO:0007669"/>
    <property type="project" value="UniProtKB-KW"/>
</dbReference>
<dbReference type="Pfam" id="PF00856">
    <property type="entry name" value="SET"/>
    <property type="match status" value="1"/>
</dbReference>
<dbReference type="GO" id="GO:0008270">
    <property type="term" value="F:zinc ion binding"/>
    <property type="evidence" value="ECO:0007669"/>
    <property type="project" value="UniProtKB-KW"/>
</dbReference>
<dbReference type="SUPFAM" id="SSF82199">
    <property type="entry name" value="SET domain"/>
    <property type="match status" value="2"/>
</dbReference>
<dbReference type="Gene3D" id="2.170.270.10">
    <property type="entry name" value="SET domain"/>
    <property type="match status" value="1"/>
</dbReference>
<dbReference type="PROSITE" id="PS01360">
    <property type="entry name" value="ZF_MYND_1"/>
    <property type="match status" value="1"/>
</dbReference>
<feature type="domain" description="SET" evidence="5">
    <location>
        <begin position="1"/>
        <end position="230"/>
    </location>
</feature>
<evidence type="ECO:0000256" key="1">
    <source>
        <dbReference type="ARBA" id="ARBA00022723"/>
    </source>
</evidence>
<dbReference type="STRING" id="28573.A0A0U1M9E0"/>
<evidence type="ECO:0000313" key="7">
    <source>
        <dbReference type="EMBL" id="CRG92185.1"/>
    </source>
</evidence>
<dbReference type="PROSITE" id="PS50865">
    <property type="entry name" value="ZF_MYND_2"/>
    <property type="match status" value="1"/>
</dbReference>
<proteinExistence type="predicted"/>
<dbReference type="OrthoDB" id="5945798at2759"/>
<dbReference type="CDD" id="cd20071">
    <property type="entry name" value="SET_SMYD"/>
    <property type="match status" value="1"/>
</dbReference>
<organism evidence="7 8">
    <name type="scientific">Talaromyces islandicus</name>
    <name type="common">Penicillium islandicum</name>
    <dbReference type="NCBI Taxonomy" id="28573"/>
    <lineage>
        <taxon>Eukaryota</taxon>
        <taxon>Fungi</taxon>
        <taxon>Dikarya</taxon>
        <taxon>Ascomycota</taxon>
        <taxon>Pezizomycotina</taxon>
        <taxon>Eurotiomycetes</taxon>
        <taxon>Eurotiomycetidae</taxon>
        <taxon>Eurotiales</taxon>
        <taxon>Trichocomaceae</taxon>
        <taxon>Talaromyces</taxon>
        <taxon>Talaromyces sect. Islandici</taxon>
    </lineage>
</organism>
<keyword evidence="8" id="KW-1185">Reference proteome</keyword>
<protein>
    <submittedName>
        <fullName evidence="7">N-lysine methyltransferase SMYD2</fullName>
    </submittedName>
</protein>
<dbReference type="InterPro" id="IPR001214">
    <property type="entry name" value="SET_dom"/>
</dbReference>
<dbReference type="Gene3D" id="1.10.220.160">
    <property type="match status" value="1"/>
</dbReference>
<evidence type="ECO:0000313" key="8">
    <source>
        <dbReference type="Proteomes" id="UP000054383"/>
    </source>
</evidence>
<keyword evidence="7" id="KW-0808">Transferase</keyword>
<dbReference type="Pfam" id="PF01753">
    <property type="entry name" value="zf-MYND"/>
    <property type="match status" value="1"/>
</dbReference>
<dbReference type="Proteomes" id="UP000054383">
    <property type="component" value="Unassembled WGS sequence"/>
</dbReference>
<dbReference type="InterPro" id="IPR050869">
    <property type="entry name" value="H3K4_H4K5_MeTrfase"/>
</dbReference>
<keyword evidence="2 4" id="KW-0863">Zinc-finger</keyword>
<feature type="domain" description="MYND-type" evidence="6">
    <location>
        <begin position="38"/>
        <end position="84"/>
    </location>
</feature>
<dbReference type="AlphaFoldDB" id="A0A0U1M9E0"/>
<gene>
    <name evidence="7" type="ORF">PISL3812_09241</name>
</gene>
<name>A0A0U1M9E0_TALIS</name>
<keyword evidence="3" id="KW-0862">Zinc</keyword>
<dbReference type="OMA" id="HSCDYNS"/>
<dbReference type="GO" id="GO:0005634">
    <property type="term" value="C:nucleus"/>
    <property type="evidence" value="ECO:0007669"/>
    <property type="project" value="TreeGrafter"/>
</dbReference>
<dbReference type="EMBL" id="CVMT01000011">
    <property type="protein sequence ID" value="CRG92185.1"/>
    <property type="molecule type" value="Genomic_DNA"/>
</dbReference>
<keyword evidence="7" id="KW-0489">Methyltransferase</keyword>
<keyword evidence="1" id="KW-0479">Metal-binding</keyword>
<dbReference type="GO" id="GO:0032259">
    <property type="term" value="P:methylation"/>
    <property type="evidence" value="ECO:0007669"/>
    <property type="project" value="UniProtKB-KW"/>
</dbReference>
<dbReference type="PROSITE" id="PS50280">
    <property type="entry name" value="SET"/>
    <property type="match status" value="1"/>
</dbReference>
<evidence type="ECO:0000256" key="3">
    <source>
        <dbReference type="ARBA" id="ARBA00022833"/>
    </source>
</evidence>
<evidence type="ECO:0000256" key="4">
    <source>
        <dbReference type="PROSITE-ProRule" id="PRU00134"/>
    </source>
</evidence>